<feature type="region of interest" description="Disordered" evidence="2">
    <location>
        <begin position="591"/>
        <end position="620"/>
    </location>
</feature>
<dbReference type="CTD" id="402160"/>
<dbReference type="AlphaFoldDB" id="A0AAJ7WRK6"/>
<keyword evidence="1" id="KW-0175">Coiled coil</keyword>
<dbReference type="RefSeq" id="XP_032806122.1">
    <property type="nucleotide sequence ID" value="XM_032950231.1"/>
</dbReference>
<dbReference type="PANTHER" id="PTHR34649:SF1">
    <property type="entry name" value="CILIA- AND FLAGELLA-ASSOCIATED PROTEIN 99"/>
    <property type="match status" value="1"/>
</dbReference>
<evidence type="ECO:0000313" key="5">
    <source>
        <dbReference type="RefSeq" id="XP_032806122.1"/>
    </source>
</evidence>
<keyword evidence="4 5" id="KW-0282">Flagellum</keyword>
<dbReference type="InterPro" id="IPR039341">
    <property type="entry name" value="CFAP99"/>
</dbReference>
<feature type="region of interest" description="Disordered" evidence="2">
    <location>
        <begin position="557"/>
        <end position="578"/>
    </location>
</feature>
<keyword evidence="4 5" id="KW-0966">Cell projection</keyword>
<accession>A0AAJ7WRK6</accession>
<name>A0AAJ7WRK6_PETMA</name>
<evidence type="ECO:0000313" key="6">
    <source>
        <dbReference type="RefSeq" id="XP_032806123.1"/>
    </source>
</evidence>
<sequence length="672" mass="76894">MGNYGELIGEVVALLDKITAGEENLMQITDDIIQSRQGWSEENLVFLLGVLGGCVEQRRLLAVVVNAFYARHGKHVLLKQRNVFTVIAYLAVFRLEELGMTSFTKIINSQDIPSMHKFLTFLFDEVNLSTWMKDEWSQLYDITFVQNNLLAPLLKSREEVLWLTEQLRSQLDGTSPPRPKPKTTEPQEFSLTKPKPRTLPLPDRVPSLGKPNPVPKSTYHLPKEMAKLQDVRQRNRRRAERNLMEASKILFQCANAEKADQTKRVMAELAAEMSRTSAERPRARSMPKTAKNNVPIKLNTTAILREGAFYQARETQELKRLEELVRGARDGSEFADWQERMRQRDASEAALEEERRRLEGKLSLEEAVLARHALASQNQHKAATVKQQTAEMMQQYADRRLQEEKEMKKLIKQIMEGHENSKAAKLKLQEYKQKIVQEVMEESQELLRQALERAQEDMCRRQELIQQIRALEAMPALRHSHMDPTQTAGHALLSEMSLVELRERLALLKEAQLKAKEERRDDILREKQAKEQLLLQHLDKISLHRASNSKAAALRLEEKRARQQAPAASPPDALGDPKLSDLLQRLEDRRAERKRVTQSGREGPGVPAAVPASKKSQEHWQELERSRERQAQLLTQGAADKQVDHKHGVYQAARVGANAACITRTQEKISTV</sequence>
<evidence type="ECO:0000256" key="2">
    <source>
        <dbReference type="SAM" id="MobiDB-lite"/>
    </source>
</evidence>
<dbReference type="PANTHER" id="PTHR34649">
    <property type="entry name" value="CILIA- AND FLAGELLA-ASSOCIATED PROTEIN 99"/>
    <property type="match status" value="1"/>
</dbReference>
<gene>
    <name evidence="4 5 6" type="primary">CFAP99</name>
</gene>
<evidence type="ECO:0000313" key="3">
    <source>
        <dbReference type="Proteomes" id="UP001318040"/>
    </source>
</evidence>
<evidence type="ECO:0000256" key="1">
    <source>
        <dbReference type="SAM" id="Coils"/>
    </source>
</evidence>
<organism evidence="3 6">
    <name type="scientific">Petromyzon marinus</name>
    <name type="common">Sea lamprey</name>
    <dbReference type="NCBI Taxonomy" id="7757"/>
    <lineage>
        <taxon>Eukaryota</taxon>
        <taxon>Metazoa</taxon>
        <taxon>Chordata</taxon>
        <taxon>Craniata</taxon>
        <taxon>Vertebrata</taxon>
        <taxon>Cyclostomata</taxon>
        <taxon>Hyperoartia</taxon>
        <taxon>Petromyzontiformes</taxon>
        <taxon>Petromyzontidae</taxon>
        <taxon>Petromyzon</taxon>
    </lineage>
</organism>
<dbReference type="Proteomes" id="UP001318040">
    <property type="component" value="Chromosome 9"/>
</dbReference>
<feature type="compositionally biased region" description="Low complexity" evidence="2">
    <location>
        <begin position="563"/>
        <end position="573"/>
    </location>
</feature>
<feature type="region of interest" description="Disordered" evidence="2">
    <location>
        <begin position="170"/>
        <end position="219"/>
    </location>
</feature>
<dbReference type="RefSeq" id="XP_032806121.1">
    <property type="nucleotide sequence ID" value="XM_032950230.1"/>
</dbReference>
<keyword evidence="4 5" id="KW-0969">Cilium</keyword>
<feature type="coiled-coil region" evidence="1">
    <location>
        <begin position="498"/>
        <end position="533"/>
    </location>
</feature>
<proteinExistence type="predicted"/>
<protein>
    <submittedName>
        <fullName evidence="4 5">Cilia- and flagella-associated protein 99 isoform X2</fullName>
    </submittedName>
</protein>
<reference evidence="4 5" key="1">
    <citation type="submission" date="2025-04" db="UniProtKB">
        <authorList>
            <consortium name="RefSeq"/>
        </authorList>
    </citation>
    <scope>IDENTIFICATION</scope>
    <source>
        <tissue evidence="4 5">Sperm</tissue>
    </source>
</reference>
<keyword evidence="3" id="KW-1185">Reference proteome</keyword>
<dbReference type="RefSeq" id="XP_032806123.1">
    <property type="nucleotide sequence ID" value="XM_032950232.1"/>
</dbReference>
<evidence type="ECO:0000313" key="4">
    <source>
        <dbReference type="RefSeq" id="XP_032806121.1"/>
    </source>
</evidence>